<evidence type="ECO:0000313" key="1">
    <source>
        <dbReference type="EMBL" id="KAJ9567660.1"/>
    </source>
</evidence>
<gene>
    <name evidence="1" type="ORF">OSB04_003626</name>
</gene>
<reference evidence="1" key="1">
    <citation type="submission" date="2023-03" db="EMBL/GenBank/DDBJ databases">
        <title>Chromosome-scale reference genome and RAD-based genetic map of yellow starthistle (Centaurea solstitialis) reveal putative structural variation and QTLs associated with invader traits.</title>
        <authorList>
            <person name="Reatini B."/>
            <person name="Cang F.A."/>
            <person name="Jiang Q."/>
            <person name="Mckibben M.T.W."/>
            <person name="Barker M.S."/>
            <person name="Rieseberg L.H."/>
            <person name="Dlugosch K.M."/>
        </authorList>
    </citation>
    <scope>NUCLEOTIDE SEQUENCE</scope>
    <source>
        <strain evidence="1">CAN-66</strain>
        <tissue evidence="1">Leaf</tissue>
    </source>
</reference>
<evidence type="ECO:0000313" key="2">
    <source>
        <dbReference type="Proteomes" id="UP001172457"/>
    </source>
</evidence>
<sequence>MMVGDGGWRRGRGWRWWVAEMGDTGDTHTYLWLEKMVGVPGENGSPEWCSRRNVTGEDDRMARMTGYLFNKFSNTLNGRSTTGHPFSGDFSGHPVIFSVDIPATHFRRRPQPPSPATSTSFSGLAKFSEFSTFNNHHHHHYNTTTTAAAITTTVTPTPPPPPRPPPPS</sequence>
<comment type="caution">
    <text evidence="1">The sequence shown here is derived from an EMBL/GenBank/DDBJ whole genome shotgun (WGS) entry which is preliminary data.</text>
</comment>
<dbReference type="AlphaFoldDB" id="A0AA38TV89"/>
<dbReference type="EMBL" id="JARYMX010000001">
    <property type="protein sequence ID" value="KAJ9567660.1"/>
    <property type="molecule type" value="Genomic_DNA"/>
</dbReference>
<dbReference type="Proteomes" id="UP001172457">
    <property type="component" value="Chromosome 1"/>
</dbReference>
<proteinExistence type="predicted"/>
<organism evidence="1 2">
    <name type="scientific">Centaurea solstitialis</name>
    <name type="common">yellow star-thistle</name>
    <dbReference type="NCBI Taxonomy" id="347529"/>
    <lineage>
        <taxon>Eukaryota</taxon>
        <taxon>Viridiplantae</taxon>
        <taxon>Streptophyta</taxon>
        <taxon>Embryophyta</taxon>
        <taxon>Tracheophyta</taxon>
        <taxon>Spermatophyta</taxon>
        <taxon>Magnoliopsida</taxon>
        <taxon>eudicotyledons</taxon>
        <taxon>Gunneridae</taxon>
        <taxon>Pentapetalae</taxon>
        <taxon>asterids</taxon>
        <taxon>campanulids</taxon>
        <taxon>Asterales</taxon>
        <taxon>Asteraceae</taxon>
        <taxon>Carduoideae</taxon>
        <taxon>Cardueae</taxon>
        <taxon>Centaureinae</taxon>
        <taxon>Centaurea</taxon>
    </lineage>
</organism>
<keyword evidence="2" id="KW-1185">Reference proteome</keyword>
<name>A0AA38TV89_9ASTR</name>
<protein>
    <submittedName>
        <fullName evidence="1">Uncharacterized protein</fullName>
    </submittedName>
</protein>
<accession>A0AA38TV89</accession>